<feature type="domain" description="M23ase beta-sheet core" evidence="2">
    <location>
        <begin position="144"/>
        <end position="245"/>
    </location>
</feature>
<dbReference type="AlphaFoldDB" id="A0A081D690"/>
<sequence>MKRIILIVLCLIFNLSLAQKGDWTTKYSQRWENYDGGTKLYVSNDNLLPITYKIGYNPVNLKASKPNGTFIVIPAQSKDVLILDFVKIEATKGWKFEKGNTSIYLGDVTDTDYDEDYVYDLPFEKGTSFKVGQGYNGDISHQDKYAIDFDMPIGTKVYACREGLVIEVVKLNSKNCDKPSCADFNNYVKILHSDGTIMQYLHFKKNGVRVKVGQKVKKGQHIGFSGNVGWSTGPHLHIDLYLTDKNNNYQTLPTKFKTEDNTVTDELKQDAVYLKDY</sequence>
<feature type="signal peptide" evidence="1">
    <location>
        <begin position="1"/>
        <end position="20"/>
    </location>
</feature>
<dbReference type="InterPro" id="IPR050570">
    <property type="entry name" value="Cell_wall_metabolism_enzyme"/>
</dbReference>
<name>A0A081D690_NONUL</name>
<dbReference type="EMBL" id="BBLG01000001">
    <property type="protein sequence ID" value="GAK74436.1"/>
    <property type="molecule type" value="Genomic_DNA"/>
</dbReference>
<comment type="caution">
    <text evidence="3">The sequence shown here is derived from an EMBL/GenBank/DDBJ whole genome shotgun (WGS) entry which is preliminary data.</text>
</comment>
<dbReference type="Pfam" id="PF01551">
    <property type="entry name" value="Peptidase_M23"/>
    <property type="match status" value="1"/>
</dbReference>
<organism evidence="3 4">
    <name type="scientific">Nonlabens ulvanivorans</name>
    <name type="common">Persicivirga ulvanivorans</name>
    <dbReference type="NCBI Taxonomy" id="906888"/>
    <lineage>
        <taxon>Bacteria</taxon>
        <taxon>Pseudomonadati</taxon>
        <taxon>Bacteroidota</taxon>
        <taxon>Flavobacteriia</taxon>
        <taxon>Flavobacteriales</taxon>
        <taxon>Flavobacteriaceae</taxon>
        <taxon>Nonlabens</taxon>
    </lineage>
</organism>
<feature type="chain" id="PRO_5001756437" evidence="1">
    <location>
        <begin position="21"/>
        <end position="277"/>
    </location>
</feature>
<dbReference type="InterPro" id="IPR016047">
    <property type="entry name" value="M23ase_b-sheet_dom"/>
</dbReference>
<evidence type="ECO:0000313" key="4">
    <source>
        <dbReference type="Proteomes" id="UP000028980"/>
    </source>
</evidence>
<dbReference type="Gene3D" id="2.70.70.10">
    <property type="entry name" value="Glucose Permease (Domain IIA)"/>
    <property type="match status" value="1"/>
</dbReference>
<dbReference type="GO" id="GO:0004222">
    <property type="term" value="F:metalloendopeptidase activity"/>
    <property type="evidence" value="ECO:0007669"/>
    <property type="project" value="TreeGrafter"/>
</dbReference>
<protein>
    <submittedName>
        <fullName evidence="3">Putative peptidase</fullName>
    </submittedName>
</protein>
<proteinExistence type="predicted"/>
<keyword evidence="1" id="KW-0732">Signal</keyword>
<evidence type="ECO:0000313" key="3">
    <source>
        <dbReference type="EMBL" id="GAK74436.1"/>
    </source>
</evidence>
<evidence type="ECO:0000259" key="2">
    <source>
        <dbReference type="Pfam" id="PF01551"/>
    </source>
</evidence>
<dbReference type="PANTHER" id="PTHR21666:SF270">
    <property type="entry name" value="MUREIN HYDROLASE ACTIVATOR ENVC"/>
    <property type="match status" value="1"/>
</dbReference>
<dbReference type="SUPFAM" id="SSF51261">
    <property type="entry name" value="Duplicated hybrid motif"/>
    <property type="match status" value="1"/>
</dbReference>
<evidence type="ECO:0000256" key="1">
    <source>
        <dbReference type="SAM" id="SignalP"/>
    </source>
</evidence>
<dbReference type="CDD" id="cd12797">
    <property type="entry name" value="M23_peptidase"/>
    <property type="match status" value="1"/>
</dbReference>
<dbReference type="PANTHER" id="PTHR21666">
    <property type="entry name" value="PEPTIDASE-RELATED"/>
    <property type="match status" value="1"/>
</dbReference>
<dbReference type="Proteomes" id="UP000028980">
    <property type="component" value="Unassembled WGS sequence"/>
</dbReference>
<gene>
    <name evidence="3" type="ORF">JCM19296_14</name>
</gene>
<accession>A0A081D690</accession>
<dbReference type="InterPro" id="IPR011055">
    <property type="entry name" value="Dup_hybrid_motif"/>
</dbReference>
<reference evidence="3 4" key="1">
    <citation type="journal article" date="2014" name="Genome Announc.">
        <title>Draft Genome Sequences of Marine Flavobacterium Nonlabens Strains NR17, NR24, NR27, NR32, NR33, and Ara13.</title>
        <authorList>
            <person name="Nakanishi M."/>
            <person name="Meirelles P."/>
            <person name="Suzuki R."/>
            <person name="Takatani N."/>
            <person name="Mino S."/>
            <person name="Suda W."/>
            <person name="Oshima K."/>
            <person name="Hattori M."/>
            <person name="Ohkuma M."/>
            <person name="Hosokawa M."/>
            <person name="Miyashita K."/>
            <person name="Thompson F.L."/>
            <person name="Niwa A."/>
            <person name="Sawabe T."/>
            <person name="Sawabe T."/>
        </authorList>
    </citation>
    <scope>NUCLEOTIDE SEQUENCE [LARGE SCALE GENOMIC DNA]</scope>
    <source>
        <strain evidence="4">JCM19296</strain>
    </source>
</reference>